<comment type="cofactor">
    <cofactor evidence="1">
        <name>Zn(2+)</name>
        <dbReference type="ChEBI" id="CHEBI:29105"/>
    </cofactor>
    <text evidence="1">Binds 1 zinc ion per subunit.</text>
</comment>
<comment type="function">
    <text evidence="1">Involved in peptidolytic degradation of cyclic heptapeptide hepatotoxin microcystin (MC).</text>
</comment>
<keyword evidence="1" id="KW-0645">Protease</keyword>
<dbReference type="InterPro" id="IPR010799">
    <property type="entry name" value="MlrC_C"/>
</dbReference>
<dbReference type="GO" id="GO:0008237">
    <property type="term" value="F:metallopeptidase activity"/>
    <property type="evidence" value="ECO:0007669"/>
    <property type="project" value="UniProtKB-KW"/>
</dbReference>
<protein>
    <recommendedName>
        <fullName evidence="1">Microcystinase C</fullName>
        <shortName evidence="1">MlrC</shortName>
    </recommendedName>
</protein>
<feature type="domain" description="Microcystin LR degradation protein MlrC C-terminal" evidence="2">
    <location>
        <begin position="312"/>
        <end position="491"/>
    </location>
</feature>
<dbReference type="RefSeq" id="WP_093160361.1">
    <property type="nucleotide sequence ID" value="NZ_FNEK01000046.1"/>
</dbReference>
<proteinExistence type="inferred from homology"/>
<dbReference type="STRING" id="571298.SAMN04488026_104624"/>
<feature type="domain" description="Microcystin LR degradation protein MlrC N-terminal" evidence="3">
    <location>
        <begin position="8"/>
        <end position="298"/>
    </location>
</feature>
<sequence>MSDIQPRKVALLGLMLESNSFAPVITEEDYLRRVYLAGDEILRDLASFDPMLPTELCGFCREMDSQGDWQPAPVLVGLVEAGGPLEHGFYKTTLAEMRRRLEAAMPLDAVYICNHGAMITTEMLDPDGEIFAMVREIVGPDTPIVATLDLHGNVSSRMVDSVDVIVSYRTNPHVDMLERGKEAARILQELFSGMEPEVAFLRLPIVPPTVTQLTEEGPYADLIDYGQSLVGEGIVNISILGGFAYSDTPKNGLAIIVTAREKGGTADRVARKIAQLAWDSHRRFMPVLTSMETAVERVLQVSRDPSLPPVILADVADNPGGGGNGNTMWIIEALHAAGATGVIVGVINDPRLAAEAADLGEGSVFRAVFNRDEPDQFSRRFEAEARVVSIRDGDCVGRRGFYAGRRMNLGLTVRLALGGIDVVVISIRNQCADPVFLEMMGLDIGAARAVVVKSRGHFRAGFSEFFGPDQVIEVDAPGLTSPILSRFDFKNMPRPVFPVDSEVEWSVPA</sequence>
<evidence type="ECO:0000259" key="2">
    <source>
        <dbReference type="Pfam" id="PF07171"/>
    </source>
</evidence>
<evidence type="ECO:0000259" key="3">
    <source>
        <dbReference type="Pfam" id="PF07364"/>
    </source>
</evidence>
<keyword evidence="1" id="KW-0482">Metalloprotease</keyword>
<dbReference type="Pfam" id="PF07171">
    <property type="entry name" value="MlrC_C"/>
    <property type="match status" value="1"/>
</dbReference>
<evidence type="ECO:0000313" key="5">
    <source>
        <dbReference type="Proteomes" id="UP000199382"/>
    </source>
</evidence>
<name>A0A1G9D9U1_9RHOB</name>
<dbReference type="GO" id="GO:0006508">
    <property type="term" value="P:proteolysis"/>
    <property type="evidence" value="ECO:0007669"/>
    <property type="project" value="UniProtKB-KW"/>
</dbReference>
<comment type="similarity">
    <text evidence="1">Belongs to the peptidase M81 family.</text>
</comment>
<dbReference type="Pfam" id="PF07364">
    <property type="entry name" value="DUF1485"/>
    <property type="match status" value="1"/>
</dbReference>
<dbReference type="Proteomes" id="UP000199382">
    <property type="component" value="Unassembled WGS sequence"/>
</dbReference>
<keyword evidence="5" id="KW-1185">Reference proteome</keyword>
<dbReference type="EMBL" id="FNEK01000046">
    <property type="protein sequence ID" value="SDK60631.1"/>
    <property type="molecule type" value="Genomic_DNA"/>
</dbReference>
<dbReference type="OrthoDB" id="9782658at2"/>
<dbReference type="PIRSF" id="PIRSF012702">
    <property type="entry name" value="UCP012702"/>
    <property type="match status" value="1"/>
</dbReference>
<evidence type="ECO:0000313" key="4">
    <source>
        <dbReference type="EMBL" id="SDK60631.1"/>
    </source>
</evidence>
<reference evidence="4 5" key="1">
    <citation type="submission" date="2016-10" db="EMBL/GenBank/DDBJ databases">
        <authorList>
            <person name="de Groot N.N."/>
        </authorList>
    </citation>
    <scope>NUCLEOTIDE SEQUENCE [LARGE SCALE GENOMIC DNA]</scope>
    <source>
        <strain evidence="4 5">DSM 25294</strain>
    </source>
</reference>
<dbReference type="InterPro" id="IPR015995">
    <property type="entry name" value="MlrC_N"/>
</dbReference>
<dbReference type="AlphaFoldDB" id="A0A1G9D9U1"/>
<organism evidence="4 5">
    <name type="scientific">Aliiruegeria lutimaris</name>
    <dbReference type="NCBI Taxonomy" id="571298"/>
    <lineage>
        <taxon>Bacteria</taxon>
        <taxon>Pseudomonadati</taxon>
        <taxon>Pseudomonadota</taxon>
        <taxon>Alphaproteobacteria</taxon>
        <taxon>Rhodobacterales</taxon>
        <taxon>Roseobacteraceae</taxon>
        <taxon>Aliiruegeria</taxon>
    </lineage>
</organism>
<gene>
    <name evidence="4" type="ORF">SAMN04488026_104624</name>
</gene>
<dbReference type="GO" id="GO:0046872">
    <property type="term" value="F:metal ion binding"/>
    <property type="evidence" value="ECO:0007669"/>
    <property type="project" value="UniProtKB-KW"/>
</dbReference>
<keyword evidence="1" id="KW-0378">Hydrolase</keyword>
<accession>A0A1G9D9U1</accession>
<evidence type="ECO:0000256" key="1">
    <source>
        <dbReference type="PIRNR" id="PIRNR012702"/>
    </source>
</evidence>
<keyword evidence="1" id="KW-0479">Metal-binding</keyword>
<dbReference type="InterPro" id="IPR009197">
    <property type="entry name" value="MlrC"/>
</dbReference>